<evidence type="ECO:0000256" key="1">
    <source>
        <dbReference type="ARBA" id="ARBA00000085"/>
    </source>
</evidence>
<dbReference type="PRINTS" id="PR00344">
    <property type="entry name" value="BCTRLSENSOR"/>
</dbReference>
<comment type="catalytic activity">
    <reaction evidence="1">
        <text>ATP + protein L-histidine = ADP + protein N-phospho-L-histidine.</text>
        <dbReference type="EC" id="2.7.13.3"/>
    </reaction>
</comment>
<dbReference type="PROSITE" id="PS50112">
    <property type="entry name" value="PAS"/>
    <property type="match status" value="1"/>
</dbReference>
<dbReference type="SMART" id="SM00086">
    <property type="entry name" value="PAC"/>
    <property type="match status" value="1"/>
</dbReference>
<dbReference type="InterPro" id="IPR003661">
    <property type="entry name" value="HisK_dim/P_dom"/>
</dbReference>
<dbReference type="InterPro" id="IPR035965">
    <property type="entry name" value="PAS-like_dom_sf"/>
</dbReference>
<dbReference type="GO" id="GO:0006355">
    <property type="term" value="P:regulation of DNA-templated transcription"/>
    <property type="evidence" value="ECO:0007669"/>
    <property type="project" value="InterPro"/>
</dbReference>
<feature type="transmembrane region" description="Helical" evidence="8">
    <location>
        <begin position="162"/>
        <end position="181"/>
    </location>
</feature>
<dbReference type="PROSITE" id="PS50113">
    <property type="entry name" value="PAC"/>
    <property type="match status" value="1"/>
</dbReference>
<evidence type="ECO:0000256" key="5">
    <source>
        <dbReference type="ARBA" id="ARBA00022777"/>
    </source>
</evidence>
<dbReference type="InterPro" id="IPR000014">
    <property type="entry name" value="PAS"/>
</dbReference>
<dbReference type="Pfam" id="PF00512">
    <property type="entry name" value="HisKA"/>
    <property type="match status" value="1"/>
</dbReference>
<gene>
    <name evidence="12" type="ORF">KC717_00305</name>
</gene>
<evidence type="ECO:0000313" key="12">
    <source>
        <dbReference type="EMBL" id="MCA9385068.1"/>
    </source>
</evidence>
<dbReference type="Pfam" id="PF20966">
    <property type="entry name" value="MASE6"/>
    <property type="match status" value="1"/>
</dbReference>
<evidence type="ECO:0000256" key="8">
    <source>
        <dbReference type="SAM" id="Phobius"/>
    </source>
</evidence>
<dbReference type="InterPro" id="IPR036097">
    <property type="entry name" value="HisK_dim/P_sf"/>
</dbReference>
<evidence type="ECO:0000256" key="2">
    <source>
        <dbReference type="ARBA" id="ARBA00012438"/>
    </source>
</evidence>
<dbReference type="InterPro" id="IPR050736">
    <property type="entry name" value="Sensor_HK_Regulatory"/>
</dbReference>
<feature type="transmembrane region" description="Helical" evidence="8">
    <location>
        <begin position="133"/>
        <end position="150"/>
    </location>
</feature>
<keyword evidence="7" id="KW-0175">Coiled coil</keyword>
<keyword evidence="3" id="KW-0597">Phosphoprotein</keyword>
<dbReference type="EC" id="2.7.13.3" evidence="2"/>
<dbReference type="InterPro" id="IPR004358">
    <property type="entry name" value="Sig_transdc_His_kin-like_C"/>
</dbReference>
<evidence type="ECO:0000256" key="7">
    <source>
        <dbReference type="SAM" id="Coils"/>
    </source>
</evidence>
<reference evidence="12" key="1">
    <citation type="submission" date="2020-04" db="EMBL/GenBank/DDBJ databases">
        <authorList>
            <person name="Zhang T."/>
        </authorList>
    </citation>
    <scope>NUCLEOTIDE SEQUENCE</scope>
    <source>
        <strain evidence="12">HKST-UBA11</strain>
    </source>
</reference>
<evidence type="ECO:0000313" key="13">
    <source>
        <dbReference type="Proteomes" id="UP000754563"/>
    </source>
</evidence>
<feature type="domain" description="Histidine kinase" evidence="9">
    <location>
        <begin position="392"/>
        <end position="613"/>
    </location>
</feature>
<feature type="domain" description="PAS" evidence="10">
    <location>
        <begin position="258"/>
        <end position="331"/>
    </location>
</feature>
<evidence type="ECO:0000256" key="4">
    <source>
        <dbReference type="ARBA" id="ARBA00022679"/>
    </source>
</evidence>
<dbReference type="PROSITE" id="PS50109">
    <property type="entry name" value="HIS_KIN"/>
    <property type="match status" value="1"/>
</dbReference>
<keyword evidence="8" id="KW-0472">Membrane</keyword>
<dbReference type="GO" id="GO:0000155">
    <property type="term" value="F:phosphorelay sensor kinase activity"/>
    <property type="evidence" value="ECO:0007669"/>
    <property type="project" value="InterPro"/>
</dbReference>
<dbReference type="EMBL" id="JAGQLH010000002">
    <property type="protein sequence ID" value="MCA9385068.1"/>
    <property type="molecule type" value="Genomic_DNA"/>
</dbReference>
<dbReference type="InterPro" id="IPR003594">
    <property type="entry name" value="HATPase_dom"/>
</dbReference>
<dbReference type="InterPro" id="IPR036890">
    <property type="entry name" value="HATPase_C_sf"/>
</dbReference>
<keyword evidence="8" id="KW-0812">Transmembrane</keyword>
<keyword evidence="8" id="KW-1133">Transmembrane helix</keyword>
<organism evidence="12 13">
    <name type="scientific">Candidatus Dojkabacteria bacterium</name>
    <dbReference type="NCBI Taxonomy" id="2099670"/>
    <lineage>
        <taxon>Bacteria</taxon>
        <taxon>Candidatus Dojkabacteria</taxon>
    </lineage>
</organism>
<dbReference type="SMART" id="SM00387">
    <property type="entry name" value="HATPase_c"/>
    <property type="match status" value="1"/>
</dbReference>
<dbReference type="CDD" id="cd00130">
    <property type="entry name" value="PAS"/>
    <property type="match status" value="1"/>
</dbReference>
<feature type="transmembrane region" description="Helical" evidence="8">
    <location>
        <begin position="57"/>
        <end position="78"/>
    </location>
</feature>
<dbReference type="Proteomes" id="UP000754563">
    <property type="component" value="Unassembled WGS sequence"/>
</dbReference>
<dbReference type="AlphaFoldDB" id="A0A955L7C5"/>
<dbReference type="FunFam" id="3.30.565.10:FF:000006">
    <property type="entry name" value="Sensor histidine kinase WalK"/>
    <property type="match status" value="1"/>
</dbReference>
<dbReference type="Gene3D" id="1.10.287.130">
    <property type="match status" value="1"/>
</dbReference>
<proteinExistence type="predicted"/>
<dbReference type="InterPro" id="IPR005467">
    <property type="entry name" value="His_kinase_dom"/>
</dbReference>
<dbReference type="Pfam" id="PF13426">
    <property type="entry name" value="PAS_9"/>
    <property type="match status" value="1"/>
</dbReference>
<dbReference type="SUPFAM" id="SSF55785">
    <property type="entry name" value="PYP-like sensor domain (PAS domain)"/>
    <property type="match status" value="1"/>
</dbReference>
<accession>A0A955L7C5</accession>
<dbReference type="Gene3D" id="3.30.450.20">
    <property type="entry name" value="PAS domain"/>
    <property type="match status" value="1"/>
</dbReference>
<evidence type="ECO:0000259" key="11">
    <source>
        <dbReference type="PROSITE" id="PS50113"/>
    </source>
</evidence>
<keyword evidence="6" id="KW-0902">Two-component regulatory system</keyword>
<dbReference type="Pfam" id="PF02518">
    <property type="entry name" value="HATPase_c"/>
    <property type="match status" value="1"/>
</dbReference>
<dbReference type="SMART" id="SM00091">
    <property type="entry name" value="PAS"/>
    <property type="match status" value="1"/>
</dbReference>
<dbReference type="InterPro" id="IPR000700">
    <property type="entry name" value="PAS-assoc_C"/>
</dbReference>
<evidence type="ECO:0000259" key="9">
    <source>
        <dbReference type="PROSITE" id="PS50109"/>
    </source>
</evidence>
<feature type="transmembrane region" description="Helical" evidence="8">
    <location>
        <begin position="31"/>
        <end position="51"/>
    </location>
</feature>
<dbReference type="SUPFAM" id="SSF55874">
    <property type="entry name" value="ATPase domain of HSP90 chaperone/DNA topoisomerase II/histidine kinase"/>
    <property type="match status" value="1"/>
</dbReference>
<dbReference type="Gene3D" id="3.30.565.10">
    <property type="entry name" value="Histidine kinase-like ATPase, C-terminal domain"/>
    <property type="match status" value="1"/>
</dbReference>
<evidence type="ECO:0000256" key="6">
    <source>
        <dbReference type="ARBA" id="ARBA00023012"/>
    </source>
</evidence>
<dbReference type="InterPro" id="IPR001610">
    <property type="entry name" value="PAC"/>
</dbReference>
<dbReference type="SMART" id="SM00388">
    <property type="entry name" value="HisKA"/>
    <property type="match status" value="1"/>
</dbReference>
<keyword evidence="5" id="KW-0418">Kinase</keyword>
<dbReference type="NCBIfam" id="TIGR00229">
    <property type="entry name" value="sensory_box"/>
    <property type="match status" value="1"/>
</dbReference>
<keyword evidence="4" id="KW-0808">Transferase</keyword>
<evidence type="ECO:0000259" key="10">
    <source>
        <dbReference type="PROSITE" id="PS50112"/>
    </source>
</evidence>
<comment type="caution">
    <text evidence="12">The sequence shown here is derived from an EMBL/GenBank/DDBJ whole genome shotgun (WGS) entry which is preliminary data.</text>
</comment>
<dbReference type="SUPFAM" id="SSF47384">
    <property type="entry name" value="Homodimeric domain of signal transducing histidine kinase"/>
    <property type="match status" value="1"/>
</dbReference>
<evidence type="ECO:0000256" key="3">
    <source>
        <dbReference type="ARBA" id="ARBA00022553"/>
    </source>
</evidence>
<protein>
    <recommendedName>
        <fullName evidence="2">histidine kinase</fullName>
        <ecNumber evidence="2">2.7.13.3</ecNumber>
    </recommendedName>
</protein>
<dbReference type="CDD" id="cd00075">
    <property type="entry name" value="HATPase"/>
    <property type="match status" value="1"/>
</dbReference>
<reference evidence="12" key="2">
    <citation type="journal article" date="2021" name="Microbiome">
        <title>Successional dynamics and alternative stable states in a saline activated sludge microbial community over 9 years.</title>
        <authorList>
            <person name="Wang Y."/>
            <person name="Ye J."/>
            <person name="Ju F."/>
            <person name="Liu L."/>
            <person name="Boyd J.A."/>
            <person name="Deng Y."/>
            <person name="Parks D.H."/>
            <person name="Jiang X."/>
            <person name="Yin X."/>
            <person name="Woodcroft B.J."/>
            <person name="Tyson G.W."/>
            <person name="Hugenholtz P."/>
            <person name="Polz M.F."/>
            <person name="Zhang T."/>
        </authorList>
    </citation>
    <scope>NUCLEOTIDE SEQUENCE</scope>
    <source>
        <strain evidence="12">HKST-UBA11</strain>
    </source>
</reference>
<name>A0A955L7C5_9BACT</name>
<dbReference type="InterPro" id="IPR048435">
    <property type="entry name" value="MASE6"/>
</dbReference>
<feature type="coiled-coil region" evidence="7">
    <location>
        <begin position="192"/>
        <end position="265"/>
    </location>
</feature>
<sequence>MTRKSELKKSLEDFFYSGEMRTYETDRTQRLALVNTFLTVGLFGLLYLGIANILREGYWQGIVEVSAALVSMVSIVLLRKTKEIETIAFIETAKIFVIVLYLFITGSVGNTGLLWQPFFPIVAFGLNRRRNGVIWIFTYFVAMATMWVLNTNLNLWTSYSTIQLSRTMLGVVFMTFFIYIYESIMSEDLKYIRTKNNQLSKANKELRGHIDKVDEAKKELKHVVKELKDKNKQLEEIKSAMLNVLEDIEDEKEFTAEERNKLETIIESIGDAVFVVDSNRNIILVNNITEEMTQYSKRDLIGKKYSKHLRFLHEKDDTDASSFIEEVFELGNVISMPEDTVLVRKDGTKLAVNDSASPVFSESGDIIGCVVVFRDTSQEREIDRMKSEFVSVASHQLKTPLTGIKWVVESLLDDKSELTDENKALVLEIFKSNERMIDLVNDLLNVSRIESGDKFILDAKENDIISIIKQVIKDQSAFAAKENVIITLDEDIPEALVVSVDKDKILQLFNNLISNAVKYAKDEGSVKVGVDNTHEKNIVITVQDDGIGIPRNQRKRIFEKFFRADNVYKSESEGTGLGLYISRAIAEAHGGDIWFKSNEDKGSIFYISLPKILAVKKENK</sequence>
<feature type="domain" description="PAC" evidence="11">
    <location>
        <begin position="336"/>
        <end position="388"/>
    </location>
</feature>
<dbReference type="PANTHER" id="PTHR43711:SF1">
    <property type="entry name" value="HISTIDINE KINASE 1"/>
    <property type="match status" value="1"/>
</dbReference>
<dbReference type="CDD" id="cd00082">
    <property type="entry name" value="HisKA"/>
    <property type="match status" value="1"/>
</dbReference>
<dbReference type="PANTHER" id="PTHR43711">
    <property type="entry name" value="TWO-COMPONENT HISTIDINE KINASE"/>
    <property type="match status" value="1"/>
</dbReference>